<protein>
    <submittedName>
        <fullName evidence="2">Cellulose synthase</fullName>
    </submittedName>
</protein>
<dbReference type="AlphaFoldDB" id="A0A7G9RHU4"/>
<evidence type="ECO:0000313" key="2">
    <source>
        <dbReference type="EMBL" id="QNN55169.1"/>
    </source>
</evidence>
<proteinExistence type="predicted"/>
<reference evidence="2 3" key="1">
    <citation type="submission" date="2020-08" db="EMBL/GenBank/DDBJ databases">
        <title>Genome sequence of Nocardioides mesophilus KACC 16243T.</title>
        <authorList>
            <person name="Hyun D.-W."/>
            <person name="Bae J.-W."/>
        </authorList>
    </citation>
    <scope>NUCLEOTIDE SEQUENCE [LARGE SCALE GENOMIC DNA]</scope>
    <source>
        <strain evidence="2 3">KACC 16243</strain>
    </source>
</reference>
<dbReference type="KEGG" id="nmes:H9L09_19395"/>
<evidence type="ECO:0000313" key="3">
    <source>
        <dbReference type="Proteomes" id="UP000515947"/>
    </source>
</evidence>
<keyword evidence="1" id="KW-1133">Transmembrane helix</keyword>
<accession>A0A7G9RHU4</accession>
<feature type="transmembrane region" description="Helical" evidence="1">
    <location>
        <begin position="66"/>
        <end position="87"/>
    </location>
</feature>
<evidence type="ECO:0000256" key="1">
    <source>
        <dbReference type="SAM" id="Phobius"/>
    </source>
</evidence>
<keyword evidence="1" id="KW-0812">Transmembrane</keyword>
<keyword evidence="3" id="KW-1185">Reference proteome</keyword>
<gene>
    <name evidence="2" type="ORF">H9L09_19395</name>
</gene>
<organism evidence="2 3">
    <name type="scientific">Nocardioides mesophilus</name>
    <dbReference type="NCBI Taxonomy" id="433659"/>
    <lineage>
        <taxon>Bacteria</taxon>
        <taxon>Bacillati</taxon>
        <taxon>Actinomycetota</taxon>
        <taxon>Actinomycetes</taxon>
        <taxon>Propionibacteriales</taxon>
        <taxon>Nocardioidaceae</taxon>
        <taxon>Nocardioides</taxon>
    </lineage>
</organism>
<sequence>MGLTLTVLGLVGSVLLWRRRGAASGLRGAAWALVPLAAALTGTLRLGWQVLDAVVEWATRLVFSPAVWAGLVLAGISATLFVVSGVLRGRRTADAARRAPGTAALPPQRGRPAVGDDDLDAITALLKKHGIE</sequence>
<keyword evidence="1" id="KW-0472">Membrane</keyword>
<dbReference type="EMBL" id="CP060713">
    <property type="protein sequence ID" value="QNN55169.1"/>
    <property type="molecule type" value="Genomic_DNA"/>
</dbReference>
<dbReference type="Proteomes" id="UP000515947">
    <property type="component" value="Chromosome"/>
</dbReference>
<name>A0A7G9RHU4_9ACTN</name>